<reference evidence="1" key="1">
    <citation type="submission" date="2024-01" db="EMBL/GenBank/DDBJ databases">
        <title>Synechococcus elongatus PCC 11802, a close yet different native of Synechococcus elongatus PCC 11801.</title>
        <authorList>
            <person name="Jaiswal D."/>
            <person name="Sengupta A."/>
            <person name="Sengupta S."/>
            <person name="Pakrasi H.B."/>
            <person name="Wangikar P."/>
        </authorList>
    </citation>
    <scope>NUCLEOTIDE SEQUENCE</scope>
    <source>
        <strain evidence="1">PCC 11802</strain>
    </source>
</reference>
<organism evidence="1">
    <name type="scientific">Synechococcus elongatus PCC 11802</name>
    <dbReference type="NCBI Taxonomy" id="2283154"/>
    <lineage>
        <taxon>Bacteria</taxon>
        <taxon>Bacillati</taxon>
        <taxon>Cyanobacteriota</taxon>
        <taxon>Cyanophyceae</taxon>
        <taxon>Synechococcales</taxon>
        <taxon>Synechococcaceae</taxon>
        <taxon>Synechococcus</taxon>
    </lineage>
</organism>
<dbReference type="EMBL" id="CP034671">
    <property type="protein sequence ID" value="WZE38086.1"/>
    <property type="molecule type" value="Genomic_DNA"/>
</dbReference>
<evidence type="ECO:0000313" key="1">
    <source>
        <dbReference type="EMBL" id="WZE38086.1"/>
    </source>
</evidence>
<name>A0AAU6R537_SYNEL</name>
<gene>
    <name evidence="1" type="ORF">EKO22_05185</name>
</gene>
<dbReference type="RefSeq" id="WP_208677241.1">
    <property type="nucleotide sequence ID" value="NZ_CP034671.2"/>
</dbReference>
<protein>
    <submittedName>
        <fullName evidence="1">Uncharacterized protein</fullName>
    </submittedName>
</protein>
<sequence>MKNLIETVSDDTAQLLVGGKFKGISWRPDKSPRFGSTAIQKILSPIQSTAISISNAVAINISIFGFNSPQIAATTATSGANSFVNGI</sequence>
<dbReference type="AlphaFoldDB" id="A0AAU6R537"/>
<proteinExistence type="predicted"/>
<accession>A0AAU6R537</accession>